<dbReference type="InterPro" id="IPR049883">
    <property type="entry name" value="NOTCH1_EGF-like"/>
</dbReference>
<dbReference type="InterPro" id="IPR000859">
    <property type="entry name" value="CUB_dom"/>
</dbReference>
<keyword evidence="2 8" id="KW-0732">Signal</keyword>
<feature type="transmembrane region" description="Helical" evidence="7">
    <location>
        <begin position="585"/>
        <end position="608"/>
    </location>
</feature>
<feature type="domain" description="EGF-like" evidence="10">
    <location>
        <begin position="522"/>
        <end position="561"/>
    </location>
</feature>
<accession>A0A673JZL8</accession>
<dbReference type="InterPro" id="IPR000742">
    <property type="entry name" value="EGF"/>
</dbReference>
<dbReference type="Gene3D" id="2.10.25.10">
    <property type="entry name" value="Laminin"/>
    <property type="match status" value="1"/>
</dbReference>
<evidence type="ECO:0000256" key="5">
    <source>
        <dbReference type="PROSITE-ProRule" id="PRU00076"/>
    </source>
</evidence>
<dbReference type="CDD" id="cd00054">
    <property type="entry name" value="EGF_CA"/>
    <property type="match status" value="1"/>
</dbReference>
<dbReference type="PROSITE" id="PS01180">
    <property type="entry name" value="CUB"/>
    <property type="match status" value="1"/>
</dbReference>
<feature type="domain" description="CUB" evidence="9">
    <location>
        <begin position="51"/>
        <end position="163"/>
    </location>
</feature>
<dbReference type="InterPro" id="IPR018097">
    <property type="entry name" value="EGF_Ca-bd_CS"/>
</dbReference>
<feature type="compositionally biased region" description="Low complexity" evidence="6">
    <location>
        <begin position="635"/>
        <end position="644"/>
    </location>
</feature>
<feature type="region of interest" description="Disordered" evidence="6">
    <location>
        <begin position="327"/>
        <end position="377"/>
    </location>
</feature>
<evidence type="ECO:0000313" key="12">
    <source>
        <dbReference type="Proteomes" id="UP000472270"/>
    </source>
</evidence>
<organism evidence="11 12">
    <name type="scientific">Sinocyclocheilus rhinocerous</name>
    <dbReference type="NCBI Taxonomy" id="307959"/>
    <lineage>
        <taxon>Eukaryota</taxon>
        <taxon>Metazoa</taxon>
        <taxon>Chordata</taxon>
        <taxon>Craniata</taxon>
        <taxon>Vertebrata</taxon>
        <taxon>Euteleostomi</taxon>
        <taxon>Actinopterygii</taxon>
        <taxon>Neopterygii</taxon>
        <taxon>Teleostei</taxon>
        <taxon>Ostariophysi</taxon>
        <taxon>Cypriniformes</taxon>
        <taxon>Cyprinidae</taxon>
        <taxon>Cyprininae</taxon>
        <taxon>Sinocyclocheilus</taxon>
    </lineage>
</organism>
<evidence type="ECO:0000259" key="10">
    <source>
        <dbReference type="PROSITE" id="PS50026"/>
    </source>
</evidence>
<feature type="signal peptide" evidence="8">
    <location>
        <begin position="1"/>
        <end position="27"/>
    </location>
</feature>
<dbReference type="AlphaFoldDB" id="A0A673JZL8"/>
<evidence type="ECO:0000313" key="11">
    <source>
        <dbReference type="Ensembl" id="ENSSRHP00000055670.1"/>
    </source>
</evidence>
<dbReference type="InterPro" id="IPR000152">
    <property type="entry name" value="EGF-type_Asp/Asn_hydroxyl_site"/>
</dbReference>
<evidence type="ECO:0000256" key="6">
    <source>
        <dbReference type="SAM" id="MobiDB-lite"/>
    </source>
</evidence>
<keyword evidence="7" id="KW-1133">Transmembrane helix</keyword>
<dbReference type="InterPro" id="IPR035914">
    <property type="entry name" value="Sperma_CUB_dom_sf"/>
</dbReference>
<feature type="region of interest" description="Disordered" evidence="6">
    <location>
        <begin position="635"/>
        <end position="666"/>
    </location>
</feature>
<feature type="compositionally biased region" description="Pro residues" evidence="6">
    <location>
        <begin position="654"/>
        <end position="663"/>
    </location>
</feature>
<evidence type="ECO:0000256" key="2">
    <source>
        <dbReference type="ARBA" id="ARBA00022729"/>
    </source>
</evidence>
<comment type="caution">
    <text evidence="5">Lacks conserved residue(s) required for the propagation of feature annotation.</text>
</comment>
<evidence type="ECO:0000259" key="9">
    <source>
        <dbReference type="PROSITE" id="PS01180"/>
    </source>
</evidence>
<dbReference type="CDD" id="cd00041">
    <property type="entry name" value="CUB"/>
    <property type="match status" value="1"/>
</dbReference>
<keyword evidence="3" id="KW-0677">Repeat</keyword>
<protein>
    <submittedName>
        <fullName evidence="11">Uncharacterized LOC107746080</fullName>
    </submittedName>
</protein>
<gene>
    <name evidence="11" type="primary">zgc:66455</name>
</gene>
<evidence type="ECO:0000256" key="8">
    <source>
        <dbReference type="SAM" id="SignalP"/>
    </source>
</evidence>
<dbReference type="PROSITE" id="PS01187">
    <property type="entry name" value="EGF_CA"/>
    <property type="match status" value="1"/>
</dbReference>
<dbReference type="Pfam" id="PF07645">
    <property type="entry name" value="EGF_CA"/>
    <property type="match status" value="1"/>
</dbReference>
<evidence type="ECO:0000256" key="4">
    <source>
        <dbReference type="ARBA" id="ARBA00023157"/>
    </source>
</evidence>
<dbReference type="PROSITE" id="PS51257">
    <property type="entry name" value="PROKAR_LIPOPROTEIN"/>
    <property type="match status" value="1"/>
</dbReference>
<dbReference type="OrthoDB" id="2015116at2759"/>
<evidence type="ECO:0000256" key="7">
    <source>
        <dbReference type="SAM" id="Phobius"/>
    </source>
</evidence>
<dbReference type="GO" id="GO:0030855">
    <property type="term" value="P:epithelial cell differentiation"/>
    <property type="evidence" value="ECO:0007669"/>
    <property type="project" value="UniProtKB-ARBA"/>
</dbReference>
<keyword evidence="1 5" id="KW-0245">EGF-like domain</keyword>
<feature type="chain" id="PRO_5025577784" evidence="8">
    <location>
        <begin position="28"/>
        <end position="699"/>
    </location>
</feature>
<dbReference type="Ensembl" id="ENSSRHT00000057228.1">
    <property type="protein sequence ID" value="ENSSRHP00000055670.1"/>
    <property type="gene ID" value="ENSSRHG00000027969.1"/>
</dbReference>
<dbReference type="Proteomes" id="UP000472270">
    <property type="component" value="Unassembled WGS sequence"/>
</dbReference>
<dbReference type="SUPFAM" id="SSF49854">
    <property type="entry name" value="Spermadhesin, CUB domain"/>
    <property type="match status" value="1"/>
</dbReference>
<name>A0A673JZL8_9TELE</name>
<dbReference type="KEGG" id="srx:107746080"/>
<dbReference type="InterPro" id="IPR001881">
    <property type="entry name" value="EGF-like_Ca-bd_dom"/>
</dbReference>
<proteinExistence type="predicted"/>
<dbReference type="SUPFAM" id="SSF57196">
    <property type="entry name" value="EGF/Laminin"/>
    <property type="match status" value="1"/>
</dbReference>
<keyword evidence="7" id="KW-0472">Membrane</keyword>
<dbReference type="Gene3D" id="2.60.120.290">
    <property type="entry name" value="Spermadhesin, CUB domain"/>
    <property type="match status" value="1"/>
</dbReference>
<dbReference type="GO" id="GO:0005509">
    <property type="term" value="F:calcium ion binding"/>
    <property type="evidence" value="ECO:0007669"/>
    <property type="project" value="InterPro"/>
</dbReference>
<reference evidence="11" key="2">
    <citation type="submission" date="2025-09" db="UniProtKB">
        <authorList>
            <consortium name="Ensembl"/>
        </authorList>
    </citation>
    <scope>IDENTIFICATION</scope>
</reference>
<dbReference type="SMART" id="SM00179">
    <property type="entry name" value="EGF_CA"/>
    <property type="match status" value="1"/>
</dbReference>
<evidence type="ECO:0000256" key="1">
    <source>
        <dbReference type="ARBA" id="ARBA00022536"/>
    </source>
</evidence>
<dbReference type="SMART" id="SM00042">
    <property type="entry name" value="CUB"/>
    <property type="match status" value="1"/>
</dbReference>
<dbReference type="PROSITE" id="PS50026">
    <property type="entry name" value="EGF_3"/>
    <property type="match status" value="1"/>
</dbReference>
<dbReference type="FunFam" id="2.10.25.10:FF:000038">
    <property type="entry name" value="Fibrillin 2"/>
    <property type="match status" value="1"/>
</dbReference>
<sequence>MPRRHLWSKYSLLILIYLAALISCVEMSTNDGQASAGGGRERYAFFALRSCHQVLGDDSGEFFSPDYLCSNPPVWCNWTIQVSPGKRLELYLEDLTPSDTCPQKSDQIHLDESPAGAGGQRILERCWRKARYISVSNTVQVVLLINGNRPVPYRGFYGLYKAFGSLDSPDPMYEDIPVEVIEAALGGDEDETDAVTDPPPGVRDVTADVQPSGVKTQTTSAGLTNTVRFGSSVTNELPLGKRETWEKNPGDSSPRVVASGYHGNDAVDDDAFYDDNFFATSQKETQHNQPESGPAQIRPRYQTAYSQISDMTLSAHTHVPHLKAAARSPSAMRRNVDAQAHSSSQTELVRARTAPDAGGVREGQWDDEEGVSMETTATESSITLPVMQPKLHRKSKEITGYQQTLQNVTHNRHLPGELLFEVSVEVNLEPEHHEESSSLRSALETMIREAFGHLTPKSLDFKRLKKLSSGVLFIVWLQFEKVAVGLQTHGDLQSRLQGLQGRTIKSQSTKTQGVIASVSTEDINECETQIVVCDAHAECVNQFGSYSCHCIHGYRAVPHGPGDGVCMASTEPDCSWTPSPTILRGVYIVLGLLMLLIMLMLLVAFFLYHRYYRGSFLPHCQKTSASSVVETAANYDDTNNNTGSDGSGGANPSIFPPPPPPMRMPKDGHRSLDLPLLRFSSLVPPDGFRSKIHTEKHQF</sequence>
<reference evidence="11" key="1">
    <citation type="submission" date="2025-08" db="UniProtKB">
        <authorList>
            <consortium name="Ensembl"/>
        </authorList>
    </citation>
    <scope>IDENTIFICATION</scope>
</reference>
<evidence type="ECO:0000256" key="3">
    <source>
        <dbReference type="ARBA" id="ARBA00022737"/>
    </source>
</evidence>
<keyword evidence="4" id="KW-1015">Disulfide bond</keyword>
<keyword evidence="12" id="KW-1185">Reference proteome</keyword>
<dbReference type="PROSITE" id="PS00010">
    <property type="entry name" value="ASX_HYDROXYL"/>
    <property type="match status" value="1"/>
</dbReference>
<keyword evidence="7" id="KW-0812">Transmembrane</keyword>